<accession>H0HWB9</accession>
<sequence length="39" mass="4216">MSEFGGLLSVLVILAALFTSCQYQTPQEKTTLPMLVVAD</sequence>
<proteinExistence type="predicted"/>
<organism evidence="1 2">
    <name type="scientific">Mesorhizobium alhagi CCNWXJ12-2</name>
    <dbReference type="NCBI Taxonomy" id="1107882"/>
    <lineage>
        <taxon>Bacteria</taxon>
        <taxon>Pseudomonadati</taxon>
        <taxon>Pseudomonadota</taxon>
        <taxon>Alphaproteobacteria</taxon>
        <taxon>Hyphomicrobiales</taxon>
        <taxon>Phyllobacteriaceae</taxon>
        <taxon>Allomesorhizobium</taxon>
    </lineage>
</organism>
<dbReference type="PATRIC" id="fig|1107882.3.peg.4372"/>
<reference evidence="1 2" key="1">
    <citation type="journal article" date="2012" name="J. Bacteriol.">
        <title>Draft Genome Sequence of Mesorhizobium alhagi CCNWXJ12-2T, a Novel Salt-Resistant Species Isolated from the Desert of Northwestern China.</title>
        <authorList>
            <person name="Zhou M."/>
            <person name="Chen W."/>
            <person name="Chen H."/>
            <person name="Wei G."/>
        </authorList>
    </citation>
    <scope>NUCLEOTIDE SEQUENCE [LARGE SCALE GENOMIC DNA]</scope>
    <source>
        <strain evidence="1 2">CCNWXJ12-2</strain>
    </source>
</reference>
<gene>
    <name evidence="1" type="ORF">MAXJ12_22396</name>
</gene>
<evidence type="ECO:0000313" key="2">
    <source>
        <dbReference type="Proteomes" id="UP000003250"/>
    </source>
</evidence>
<dbReference type="AlphaFoldDB" id="H0HWB9"/>
<dbReference type="Proteomes" id="UP000003250">
    <property type="component" value="Unassembled WGS sequence"/>
</dbReference>
<evidence type="ECO:0000313" key="1">
    <source>
        <dbReference type="EMBL" id="EHK54962.1"/>
    </source>
</evidence>
<name>H0HWB9_9HYPH</name>
<protein>
    <submittedName>
        <fullName evidence="1">Uncharacterized protein</fullName>
    </submittedName>
</protein>
<dbReference type="EMBL" id="AHAM01000184">
    <property type="protein sequence ID" value="EHK54962.1"/>
    <property type="molecule type" value="Genomic_DNA"/>
</dbReference>
<keyword evidence="2" id="KW-1185">Reference proteome</keyword>